<dbReference type="Pfam" id="PF05916">
    <property type="entry name" value="Sld5"/>
    <property type="match status" value="1"/>
</dbReference>
<proteinExistence type="predicted"/>
<dbReference type="InterPro" id="IPR008591">
    <property type="entry name" value="GINS_Sld5"/>
</dbReference>
<dbReference type="CDD" id="cd11711">
    <property type="entry name" value="GINS_A_Sld5"/>
    <property type="match status" value="1"/>
</dbReference>
<keyword evidence="6" id="KW-1185">Reference proteome</keyword>
<evidence type="ECO:0000256" key="2">
    <source>
        <dbReference type="ARBA" id="ARBA00022705"/>
    </source>
</evidence>
<gene>
    <name evidence="5" type="primary">SLD5</name>
    <name evidence="5" type="ORF">BG011_006351</name>
</gene>
<dbReference type="Proteomes" id="UP000726737">
    <property type="component" value="Unassembled WGS sequence"/>
</dbReference>
<sequence>MSVDDDLFSEFNDFNGAAPAPLTRDEIDPTKYVKFLTQAWINERAAPDILKYEQASVDGLLAKIDEQTMVIDELDSGKDTSVIISILYQTELERIKFVLRSYLRTRISKIEKYCQFILADTNSKRRLSKAEILYAEKPSLDEAVFCRVVEDVGDFRLDE</sequence>
<evidence type="ECO:0000259" key="4">
    <source>
        <dbReference type="Pfam" id="PF05916"/>
    </source>
</evidence>
<evidence type="ECO:0000256" key="3">
    <source>
        <dbReference type="ARBA" id="ARBA00023242"/>
    </source>
</evidence>
<dbReference type="Gene3D" id="1.20.58.1030">
    <property type="match status" value="1"/>
</dbReference>
<reference evidence="5" key="1">
    <citation type="journal article" date="2020" name="Fungal Divers.">
        <title>Resolving the Mortierellaceae phylogeny through synthesis of multi-gene phylogenetics and phylogenomics.</title>
        <authorList>
            <person name="Vandepol N."/>
            <person name="Liber J."/>
            <person name="Desiro A."/>
            <person name="Na H."/>
            <person name="Kennedy M."/>
            <person name="Barry K."/>
            <person name="Grigoriev I.V."/>
            <person name="Miller A.N."/>
            <person name="O'Donnell K."/>
            <person name="Stajich J.E."/>
            <person name="Bonito G."/>
        </authorList>
    </citation>
    <scope>NUCLEOTIDE SEQUENCE</scope>
    <source>
        <strain evidence="5">KOD948</strain>
    </source>
</reference>
<dbReference type="InterPro" id="IPR038749">
    <property type="entry name" value="Sld5_GINS_A"/>
</dbReference>
<dbReference type="OrthoDB" id="338231at2759"/>
<dbReference type="GO" id="GO:0000811">
    <property type="term" value="C:GINS complex"/>
    <property type="evidence" value="ECO:0007669"/>
    <property type="project" value="TreeGrafter"/>
</dbReference>
<dbReference type="InterPro" id="IPR021151">
    <property type="entry name" value="GINS_A"/>
</dbReference>
<keyword evidence="2" id="KW-0235">DNA replication</keyword>
<comment type="subcellular location">
    <subcellularLocation>
        <location evidence="1">Nucleus</location>
    </subcellularLocation>
</comment>
<dbReference type="SUPFAM" id="SSF158573">
    <property type="entry name" value="GINS helical bundle-like"/>
    <property type="match status" value="1"/>
</dbReference>
<evidence type="ECO:0000313" key="5">
    <source>
        <dbReference type="EMBL" id="KAG0253473.1"/>
    </source>
</evidence>
<comment type="caution">
    <text evidence="5">The sequence shown here is derived from an EMBL/GenBank/DDBJ whole genome shotgun (WGS) entry which is preliminary data.</text>
</comment>
<dbReference type="InterPro" id="IPR036224">
    <property type="entry name" value="GINS_bundle-like_dom_sf"/>
</dbReference>
<dbReference type="GO" id="GO:0000727">
    <property type="term" value="P:double-strand break repair via break-induced replication"/>
    <property type="evidence" value="ECO:0007669"/>
    <property type="project" value="TreeGrafter"/>
</dbReference>
<evidence type="ECO:0000256" key="1">
    <source>
        <dbReference type="ARBA" id="ARBA00004123"/>
    </source>
</evidence>
<protein>
    <submittedName>
        <fullName evidence="5">GINS complex subunit</fullName>
    </submittedName>
</protein>
<dbReference type="PANTHER" id="PTHR21206:SF0">
    <property type="entry name" value="DNA REPLICATION COMPLEX GINS PROTEIN SLD5"/>
    <property type="match status" value="1"/>
</dbReference>
<dbReference type="GO" id="GO:0006261">
    <property type="term" value="P:DNA-templated DNA replication"/>
    <property type="evidence" value="ECO:0007669"/>
    <property type="project" value="InterPro"/>
</dbReference>
<evidence type="ECO:0000313" key="6">
    <source>
        <dbReference type="Proteomes" id="UP000726737"/>
    </source>
</evidence>
<dbReference type="PANTHER" id="PTHR21206">
    <property type="entry name" value="SLD5 PROTEIN"/>
    <property type="match status" value="1"/>
</dbReference>
<dbReference type="EMBL" id="JAAAJA010000457">
    <property type="protein sequence ID" value="KAG0253473.1"/>
    <property type="molecule type" value="Genomic_DNA"/>
</dbReference>
<dbReference type="AlphaFoldDB" id="A0A9P6PVN2"/>
<keyword evidence="3" id="KW-0539">Nucleus</keyword>
<organism evidence="5 6">
    <name type="scientific">Mortierella polycephala</name>
    <dbReference type="NCBI Taxonomy" id="41804"/>
    <lineage>
        <taxon>Eukaryota</taxon>
        <taxon>Fungi</taxon>
        <taxon>Fungi incertae sedis</taxon>
        <taxon>Mucoromycota</taxon>
        <taxon>Mortierellomycotina</taxon>
        <taxon>Mortierellomycetes</taxon>
        <taxon>Mortierellales</taxon>
        <taxon>Mortierellaceae</taxon>
        <taxon>Mortierella</taxon>
    </lineage>
</organism>
<accession>A0A9P6PVN2</accession>
<feature type="domain" description="GINS subunit" evidence="4">
    <location>
        <begin position="88"/>
        <end position="137"/>
    </location>
</feature>
<name>A0A9P6PVN2_9FUNG</name>